<evidence type="ECO:0000313" key="2">
    <source>
        <dbReference type="EMBL" id="RYP03792.1"/>
    </source>
</evidence>
<evidence type="ECO:0000256" key="1">
    <source>
        <dbReference type="ARBA" id="ARBA00023002"/>
    </source>
</evidence>
<gene>
    <name evidence="2" type="ORF">DL764_004904</name>
</gene>
<dbReference type="InterPro" id="IPR036291">
    <property type="entry name" value="NAD(P)-bd_dom_sf"/>
</dbReference>
<dbReference type="Proteomes" id="UP000293360">
    <property type="component" value="Unassembled WGS sequence"/>
</dbReference>
<evidence type="ECO:0000313" key="3">
    <source>
        <dbReference type="Proteomes" id="UP000293360"/>
    </source>
</evidence>
<name>A0A4Q4TCW5_9PEZI</name>
<dbReference type="PANTHER" id="PTHR43157">
    <property type="entry name" value="PHOSPHATIDYLINOSITOL-GLYCAN BIOSYNTHESIS CLASS F PROTEIN-RELATED"/>
    <property type="match status" value="1"/>
</dbReference>
<dbReference type="PANTHER" id="PTHR43157:SF31">
    <property type="entry name" value="PHOSPHATIDYLINOSITOL-GLYCAN BIOSYNTHESIS CLASS F PROTEIN"/>
    <property type="match status" value="1"/>
</dbReference>
<dbReference type="AlphaFoldDB" id="A0A4Q4TCW5"/>
<dbReference type="GO" id="GO:0016491">
    <property type="term" value="F:oxidoreductase activity"/>
    <property type="evidence" value="ECO:0007669"/>
    <property type="project" value="UniProtKB-KW"/>
</dbReference>
<organism evidence="2 3">
    <name type="scientific">Monosporascus ibericus</name>
    <dbReference type="NCBI Taxonomy" id="155417"/>
    <lineage>
        <taxon>Eukaryota</taxon>
        <taxon>Fungi</taxon>
        <taxon>Dikarya</taxon>
        <taxon>Ascomycota</taxon>
        <taxon>Pezizomycotina</taxon>
        <taxon>Sordariomycetes</taxon>
        <taxon>Xylariomycetidae</taxon>
        <taxon>Xylariales</taxon>
        <taxon>Xylariales incertae sedis</taxon>
        <taxon>Monosporascus</taxon>
    </lineage>
</organism>
<dbReference type="EMBL" id="QJNU01000242">
    <property type="protein sequence ID" value="RYP03792.1"/>
    <property type="molecule type" value="Genomic_DNA"/>
</dbReference>
<keyword evidence="3" id="KW-1185">Reference proteome</keyword>
<dbReference type="OrthoDB" id="191139at2759"/>
<dbReference type="PRINTS" id="PR00081">
    <property type="entry name" value="GDHRDH"/>
</dbReference>
<dbReference type="Pfam" id="PF00106">
    <property type="entry name" value="adh_short"/>
    <property type="match status" value="1"/>
</dbReference>
<comment type="caution">
    <text evidence="2">The sequence shown here is derived from an EMBL/GenBank/DDBJ whole genome shotgun (WGS) entry which is preliminary data.</text>
</comment>
<dbReference type="Gene3D" id="3.40.50.720">
    <property type="entry name" value="NAD(P)-binding Rossmann-like Domain"/>
    <property type="match status" value="1"/>
</dbReference>
<evidence type="ECO:0008006" key="4">
    <source>
        <dbReference type="Google" id="ProtNLM"/>
    </source>
</evidence>
<reference evidence="2 3" key="1">
    <citation type="submission" date="2018-06" db="EMBL/GenBank/DDBJ databases">
        <title>Complete Genomes of Monosporascus.</title>
        <authorList>
            <person name="Robinson A.J."/>
            <person name="Natvig D.O."/>
        </authorList>
    </citation>
    <scope>NUCLEOTIDE SEQUENCE [LARGE SCALE GENOMIC DNA]</scope>
    <source>
        <strain evidence="2 3">CBS 110550</strain>
    </source>
</reference>
<dbReference type="STRING" id="155417.A0A4Q4TCW5"/>
<sequence>MAAPSFSNVEERVGLLSFLNRQLFEKPTLPQNVHLGGKAAIVTGSNAGIGLECARQLLDLGTSKLIIAVRDESRGHAARANLLSGRSAHPDDTVEVWKLDLQSYDSIAAFAERTRSLERLDIVVLNAGVMKQRFDLNPSTGHEETIQVNVLSTALLIILLLPVLKAKNSPDQPGRVAMVSSDGASWAKFEEKNSTPLLAALDKRETFGPVDRYSTSKLLNQLFVTELTKRVPSSVALITLPSPGLCYGTSLGQLPGGSIVDSIVSVLKRIVGRPPSIGARSVIDGVVQHGSEAHGEYLEDCKLQPKAPLVYAPEGDRLAKALWDEVMAELSFANVEDIIQGLGK</sequence>
<dbReference type="SUPFAM" id="SSF51735">
    <property type="entry name" value="NAD(P)-binding Rossmann-fold domains"/>
    <property type="match status" value="1"/>
</dbReference>
<dbReference type="InterPro" id="IPR002347">
    <property type="entry name" value="SDR_fam"/>
</dbReference>
<accession>A0A4Q4TCW5</accession>
<keyword evidence="1" id="KW-0560">Oxidoreductase</keyword>
<proteinExistence type="predicted"/>
<protein>
    <recommendedName>
        <fullName evidence="4">Ketoreductase (KR) domain-containing protein</fullName>
    </recommendedName>
</protein>